<dbReference type="InterPro" id="IPR013320">
    <property type="entry name" value="ConA-like_dom_sf"/>
</dbReference>
<dbReference type="InterPro" id="IPR001870">
    <property type="entry name" value="B30.2/SPRY"/>
</dbReference>
<dbReference type="CDD" id="cd13733">
    <property type="entry name" value="SPRY_PRY_C-I_1"/>
    <property type="match status" value="1"/>
</dbReference>
<organism evidence="3 4">
    <name type="scientific">Pleurodeles waltl</name>
    <name type="common">Iberian ribbed newt</name>
    <dbReference type="NCBI Taxonomy" id="8319"/>
    <lineage>
        <taxon>Eukaryota</taxon>
        <taxon>Metazoa</taxon>
        <taxon>Chordata</taxon>
        <taxon>Craniata</taxon>
        <taxon>Vertebrata</taxon>
        <taxon>Euteleostomi</taxon>
        <taxon>Amphibia</taxon>
        <taxon>Batrachia</taxon>
        <taxon>Caudata</taxon>
        <taxon>Salamandroidea</taxon>
        <taxon>Salamandridae</taxon>
        <taxon>Pleurodelinae</taxon>
        <taxon>Pleurodeles</taxon>
    </lineage>
</organism>
<evidence type="ECO:0000313" key="3">
    <source>
        <dbReference type="EMBL" id="KAJ1090309.1"/>
    </source>
</evidence>
<keyword evidence="1" id="KW-0175">Coiled coil</keyword>
<dbReference type="PRINTS" id="PR01407">
    <property type="entry name" value="BUTYPHLNCDUF"/>
</dbReference>
<name>A0AAV7LH41_PLEWA</name>
<evidence type="ECO:0000259" key="2">
    <source>
        <dbReference type="PROSITE" id="PS50188"/>
    </source>
</evidence>
<dbReference type="InterPro" id="IPR003877">
    <property type="entry name" value="SPRY_dom"/>
</dbReference>
<proteinExistence type="predicted"/>
<keyword evidence="4" id="KW-1185">Reference proteome</keyword>
<dbReference type="InterPro" id="IPR006574">
    <property type="entry name" value="PRY"/>
</dbReference>
<gene>
    <name evidence="3" type="ORF">NDU88_003442</name>
</gene>
<dbReference type="InterPro" id="IPR043136">
    <property type="entry name" value="B30.2/SPRY_sf"/>
</dbReference>
<dbReference type="Proteomes" id="UP001066276">
    <property type="component" value="Chromosome 11"/>
</dbReference>
<dbReference type="PROSITE" id="PS50188">
    <property type="entry name" value="B302_SPRY"/>
    <property type="match status" value="1"/>
</dbReference>
<accession>A0AAV7LH41</accession>
<feature type="domain" description="B30.2/SPRY" evidence="2">
    <location>
        <begin position="69"/>
        <end position="252"/>
    </location>
</feature>
<dbReference type="PANTHER" id="PTHR24103">
    <property type="entry name" value="E3 UBIQUITIN-PROTEIN LIGASE TRIM"/>
    <property type="match status" value="1"/>
</dbReference>
<dbReference type="SUPFAM" id="SSF49899">
    <property type="entry name" value="Concanavalin A-like lectins/glucanases"/>
    <property type="match status" value="1"/>
</dbReference>
<dbReference type="Pfam" id="PF00622">
    <property type="entry name" value="SPRY"/>
    <property type="match status" value="1"/>
</dbReference>
<dbReference type="AlphaFoldDB" id="A0AAV7LH41"/>
<dbReference type="FunFam" id="2.60.120.920:FF:000004">
    <property type="entry name" value="Butyrophilin subfamily 1 member A1"/>
    <property type="match status" value="1"/>
</dbReference>
<dbReference type="Gene3D" id="2.60.120.920">
    <property type="match status" value="1"/>
</dbReference>
<protein>
    <recommendedName>
        <fullName evidence="2">B30.2/SPRY domain-containing protein</fullName>
    </recommendedName>
</protein>
<sequence length="252" mass="28535">MARKAEDTELICATCRETAVRRYKGLEDNEVAENGIAHTCERERKILIKQKRQAGLLLDSEPIPEEPSTLNRCQNVKLKTELMKYKVLVTLDAETAHPNLILSEDGRRVRCSSMTKPVPATPKRFSALFALLAKEGFSSGSHYWEVRLLEEGSWCVGAAAESLDRKTLSQKSLVWALQWFNNKYIALNLLSTPLTLTERPKKLGVYLNYEMAQLSIYNADTMELLCTFPISAANERVFPYFCVWGQADLLVV</sequence>
<evidence type="ECO:0000313" key="4">
    <source>
        <dbReference type="Proteomes" id="UP001066276"/>
    </source>
</evidence>
<dbReference type="Pfam" id="PF13765">
    <property type="entry name" value="PRY"/>
    <property type="match status" value="1"/>
</dbReference>
<dbReference type="SMART" id="SM00449">
    <property type="entry name" value="SPRY"/>
    <property type="match status" value="1"/>
</dbReference>
<dbReference type="InterPro" id="IPR003879">
    <property type="entry name" value="Butyrophylin_SPRY"/>
</dbReference>
<reference evidence="3" key="1">
    <citation type="journal article" date="2022" name="bioRxiv">
        <title>Sequencing and chromosome-scale assembly of the giantPleurodeles waltlgenome.</title>
        <authorList>
            <person name="Brown T."/>
            <person name="Elewa A."/>
            <person name="Iarovenko S."/>
            <person name="Subramanian E."/>
            <person name="Araus A.J."/>
            <person name="Petzold A."/>
            <person name="Susuki M."/>
            <person name="Suzuki K.-i.T."/>
            <person name="Hayashi T."/>
            <person name="Toyoda A."/>
            <person name="Oliveira C."/>
            <person name="Osipova E."/>
            <person name="Leigh N.D."/>
            <person name="Simon A."/>
            <person name="Yun M.H."/>
        </authorList>
    </citation>
    <scope>NUCLEOTIDE SEQUENCE</scope>
    <source>
        <strain evidence="3">20211129_DDA</strain>
        <tissue evidence="3">Liver</tissue>
    </source>
</reference>
<dbReference type="InterPro" id="IPR050143">
    <property type="entry name" value="TRIM/RBCC"/>
</dbReference>
<comment type="caution">
    <text evidence="3">The sequence shown here is derived from an EMBL/GenBank/DDBJ whole genome shotgun (WGS) entry which is preliminary data.</text>
</comment>
<dbReference type="EMBL" id="JANPWB010000015">
    <property type="protein sequence ID" value="KAJ1090309.1"/>
    <property type="molecule type" value="Genomic_DNA"/>
</dbReference>
<evidence type="ECO:0000256" key="1">
    <source>
        <dbReference type="ARBA" id="ARBA00023054"/>
    </source>
</evidence>
<dbReference type="SMART" id="SM00589">
    <property type="entry name" value="PRY"/>
    <property type="match status" value="1"/>
</dbReference>